<sequence>MTRIYNEAILKRFKRKLDLIFEYNGLVNEGATCYLNSVLQVLFMTKRFREAVESHSGKNLRDIDFQLKILFNTLKTDEANIKDILSTLGIVYVHEQRDAAEYLEKLLSMVNPDWSKMFKGLFRHTTSCSKGHEAGDGTGAFWTLPLSIDHPSDKCCSVRLGFEEFFKSSTVSKMYCDQCEEKTDATIACEVVEPPEILTLFLKRFEFDYSKMSYVKKDCCVDVPHTLQIKNCDYELYAVVDHVGSLRGGHYTATIKSYEDHYWYVFDDAYVRKANQHSIKHMDNERSHSPYLLMYRKACAPDQPEEEIKKTVEFKCVHQDQKRIEDKLRIIMECKSKKEEQKQMETKSWEDNNRSRMNDNPLGNPCPMTITGMGRKEIQKNRSGIEKCRQGNEDYRRREIKRLAESSRPLRLAESSRPLHLAESSRPLRLAESSRPLHLAESSRPLHLAESSRPLHLAESSRPLHLAESSRPLHLAVPETSHHLATSSRSQHLAESSRPLHLAESSRPLHLAESSRPLHLAESSRPLHLAESSRPLHLAESSRPLHLAESSRPLHLAESSRPLHLAESSRPLHLAESSRPLHLAESSRPLHLAESSRSLHLAESSRSLHLAESSRSLHLAESSRPLHLAETKSKYYFQ</sequence>
<protein>
    <submittedName>
        <fullName evidence="1">Uncharacterized protein</fullName>
    </submittedName>
</protein>
<organism evidence="1 2">
    <name type="scientific">Dallia pectoralis</name>
    <name type="common">Alaska blackfish</name>
    <dbReference type="NCBI Taxonomy" id="75939"/>
    <lineage>
        <taxon>Eukaryota</taxon>
        <taxon>Metazoa</taxon>
        <taxon>Chordata</taxon>
        <taxon>Craniata</taxon>
        <taxon>Vertebrata</taxon>
        <taxon>Euteleostomi</taxon>
        <taxon>Actinopterygii</taxon>
        <taxon>Neopterygii</taxon>
        <taxon>Teleostei</taxon>
        <taxon>Protacanthopterygii</taxon>
        <taxon>Esociformes</taxon>
        <taxon>Umbridae</taxon>
        <taxon>Dallia</taxon>
    </lineage>
</organism>
<dbReference type="EMBL" id="CM055735">
    <property type="protein sequence ID" value="KAJ8008438.1"/>
    <property type="molecule type" value="Genomic_DNA"/>
</dbReference>
<keyword evidence="2" id="KW-1185">Reference proteome</keyword>
<dbReference type="Proteomes" id="UP001157502">
    <property type="component" value="Chromosome 8"/>
</dbReference>
<name>A0ACC2GYQ1_DALPE</name>
<evidence type="ECO:0000313" key="1">
    <source>
        <dbReference type="EMBL" id="KAJ8008438.1"/>
    </source>
</evidence>
<accession>A0ACC2GYQ1</accession>
<proteinExistence type="predicted"/>
<comment type="caution">
    <text evidence="1">The sequence shown here is derived from an EMBL/GenBank/DDBJ whole genome shotgun (WGS) entry which is preliminary data.</text>
</comment>
<gene>
    <name evidence="1" type="ORF">DPEC_G00104820</name>
</gene>
<evidence type="ECO:0000313" key="2">
    <source>
        <dbReference type="Proteomes" id="UP001157502"/>
    </source>
</evidence>
<reference evidence="1" key="1">
    <citation type="submission" date="2021-05" db="EMBL/GenBank/DDBJ databases">
        <authorList>
            <person name="Pan Q."/>
            <person name="Jouanno E."/>
            <person name="Zahm M."/>
            <person name="Klopp C."/>
            <person name="Cabau C."/>
            <person name="Louis A."/>
            <person name="Berthelot C."/>
            <person name="Parey E."/>
            <person name="Roest Crollius H."/>
            <person name="Montfort J."/>
            <person name="Robinson-Rechavi M."/>
            <person name="Bouchez O."/>
            <person name="Lampietro C."/>
            <person name="Lopez Roques C."/>
            <person name="Donnadieu C."/>
            <person name="Postlethwait J."/>
            <person name="Bobe J."/>
            <person name="Dillon D."/>
            <person name="Chandos A."/>
            <person name="von Hippel F."/>
            <person name="Guiguen Y."/>
        </authorList>
    </citation>
    <scope>NUCLEOTIDE SEQUENCE</scope>
    <source>
        <strain evidence="1">YG-Jan2019</strain>
    </source>
</reference>